<evidence type="ECO:0000256" key="2">
    <source>
        <dbReference type="ARBA" id="ARBA00023242"/>
    </source>
</evidence>
<proteinExistence type="predicted"/>
<dbReference type="EMBL" id="JAHCVI010000001">
    <property type="protein sequence ID" value="KAG7290882.1"/>
    <property type="molecule type" value="Genomic_DNA"/>
</dbReference>
<feature type="domain" description="Zn(2)-C6 fungal-type" evidence="4">
    <location>
        <begin position="54"/>
        <end position="83"/>
    </location>
</feature>
<dbReference type="Proteomes" id="UP001197093">
    <property type="component" value="Unassembled WGS sequence"/>
</dbReference>
<comment type="caution">
    <text evidence="5">The sequence shown here is derived from an EMBL/GenBank/DDBJ whole genome shotgun (WGS) entry which is preliminary data.</text>
</comment>
<accession>A0AAD4I0B3</accession>
<dbReference type="SUPFAM" id="SSF57701">
    <property type="entry name" value="Zn2/Cys6 DNA-binding domain"/>
    <property type="match status" value="1"/>
</dbReference>
<dbReference type="GO" id="GO:0008270">
    <property type="term" value="F:zinc ion binding"/>
    <property type="evidence" value="ECO:0007669"/>
    <property type="project" value="InterPro"/>
</dbReference>
<dbReference type="GO" id="GO:0003677">
    <property type="term" value="F:DNA binding"/>
    <property type="evidence" value="ECO:0007669"/>
    <property type="project" value="InterPro"/>
</dbReference>
<evidence type="ECO:0000313" key="6">
    <source>
        <dbReference type="Proteomes" id="UP001197093"/>
    </source>
</evidence>
<evidence type="ECO:0000259" key="4">
    <source>
        <dbReference type="PROSITE" id="PS50048"/>
    </source>
</evidence>
<protein>
    <recommendedName>
        <fullName evidence="4">Zn(2)-C6 fungal-type domain-containing protein</fullName>
    </recommendedName>
</protein>
<feature type="compositionally biased region" description="Low complexity" evidence="3">
    <location>
        <begin position="29"/>
        <end position="40"/>
    </location>
</feature>
<dbReference type="Gene3D" id="4.10.240.10">
    <property type="entry name" value="Zn(2)-C6 fungal-type DNA-binding domain"/>
    <property type="match status" value="1"/>
</dbReference>
<feature type="compositionally biased region" description="Basic residues" evidence="3">
    <location>
        <begin position="89"/>
        <end position="106"/>
    </location>
</feature>
<dbReference type="PANTHER" id="PTHR47431:SF1">
    <property type="entry name" value="ZN(II)2CYS6 TRANSCRIPTION FACTOR (EUROFUNG)"/>
    <property type="match status" value="1"/>
</dbReference>
<feature type="region of interest" description="Disordered" evidence="3">
    <location>
        <begin position="89"/>
        <end position="112"/>
    </location>
</feature>
<name>A0AAD4I0B3_9PEZI</name>
<dbReference type="PROSITE" id="PS50048">
    <property type="entry name" value="ZN2_CY6_FUNGAL_2"/>
    <property type="match status" value="1"/>
</dbReference>
<keyword evidence="2" id="KW-0539">Nucleus</keyword>
<evidence type="ECO:0000256" key="1">
    <source>
        <dbReference type="ARBA" id="ARBA00022723"/>
    </source>
</evidence>
<feature type="region of interest" description="Disordered" evidence="3">
    <location>
        <begin position="1"/>
        <end position="46"/>
    </location>
</feature>
<gene>
    <name evidence="5" type="ORF">NEMBOFW57_000887</name>
</gene>
<dbReference type="InterPro" id="IPR007219">
    <property type="entry name" value="XnlR_reg_dom"/>
</dbReference>
<dbReference type="PROSITE" id="PS00463">
    <property type="entry name" value="ZN2_CY6_FUNGAL_1"/>
    <property type="match status" value="1"/>
</dbReference>
<dbReference type="SMART" id="SM00066">
    <property type="entry name" value="GAL4"/>
    <property type="match status" value="1"/>
</dbReference>
<dbReference type="PANTHER" id="PTHR47431">
    <property type="entry name" value="ZN(II)2CYS6 TRANSCRIPTION FACTOR (EUROFUNG)-RELATED"/>
    <property type="match status" value="1"/>
</dbReference>
<keyword evidence="1" id="KW-0479">Metal-binding</keyword>
<feature type="compositionally biased region" description="Polar residues" evidence="3">
    <location>
        <begin position="16"/>
        <end position="28"/>
    </location>
</feature>
<dbReference type="AlphaFoldDB" id="A0AAD4I0B3"/>
<dbReference type="GO" id="GO:0000981">
    <property type="term" value="F:DNA-binding transcription factor activity, RNA polymerase II-specific"/>
    <property type="evidence" value="ECO:0007669"/>
    <property type="project" value="InterPro"/>
</dbReference>
<dbReference type="CDD" id="cd00067">
    <property type="entry name" value="GAL4"/>
    <property type="match status" value="1"/>
</dbReference>
<dbReference type="Pfam" id="PF00172">
    <property type="entry name" value="Zn_clus"/>
    <property type="match status" value="1"/>
</dbReference>
<evidence type="ECO:0000256" key="3">
    <source>
        <dbReference type="SAM" id="MobiDB-lite"/>
    </source>
</evidence>
<dbReference type="InterPro" id="IPR036864">
    <property type="entry name" value="Zn2-C6_fun-type_DNA-bd_sf"/>
</dbReference>
<reference evidence="5" key="1">
    <citation type="submission" date="2023-02" db="EMBL/GenBank/DDBJ databases">
        <authorList>
            <person name="Palmer J.M."/>
        </authorList>
    </citation>
    <scope>NUCLEOTIDE SEQUENCE</scope>
    <source>
        <strain evidence="5">FW57</strain>
    </source>
</reference>
<dbReference type="InterPro" id="IPR001138">
    <property type="entry name" value="Zn2Cys6_DnaBD"/>
</dbReference>
<dbReference type="CDD" id="cd12148">
    <property type="entry name" value="fungal_TF_MHR"/>
    <property type="match status" value="1"/>
</dbReference>
<keyword evidence="6" id="KW-1185">Reference proteome</keyword>
<dbReference type="Pfam" id="PF04082">
    <property type="entry name" value="Fungal_trans"/>
    <property type="match status" value="1"/>
</dbReference>
<evidence type="ECO:0000313" key="5">
    <source>
        <dbReference type="EMBL" id="KAG7290882.1"/>
    </source>
</evidence>
<sequence length="658" mass="72243">MESYSAGAPQMPAAPTNDSLSVSSDSPGTATSVSSATTDARLGQPAAPPSVPAACLACRGKHLKCDGNTPCSRCTAANTECLYVPSRRGYKGPRRGTAHNPNKRHASSSPPYVGPNESCPMLLGHGGVPLAAPALAGFNPGIVLPDQSPVSYTTPSPLANVPLYRNPFAPAMDPNALALTTTTTPAPPPVQPPAPTLAERCFDAFYHFFHAGHPFVLPKEYFIRMLKEGTTPNLNVVMAAMRYIGSLYVDAGPARATYLDEAIRLCYQPGTTKDGFLIQALLLVIVGLDGQCNQGRARELLADCERFAIEIDLNKREFATLHGRGNPVLEESWRRTWWDLYVCDGMIAGVHRVTKFLLFDIQADVGLPCEEQQYLSGRIPQTLYMEDFDDQTFSDEDREFSSFTYRIAAARNLGRMMRMPPVMFPDDQLIDRVQSLLTNWRIHLPDSKRDDLNKNCQLDEMMFQAHFITHACTIMLHQPLSQLDTSPVQAVNSCAPHRPVPTGDAFNAHTRHTLTAASEISKMITQPVLITRHTHFFTCVITLSSIVHLSRWALYFVDDEEHLRQQIRLNIGALNKLSKVWKAADTAWGQVRGVAQEIYREKKAQQISPAFWVGFTQEQMMSSIRADEGIMSEFSQVGVGGGVGVGVVVGIGGEVSRG</sequence>
<dbReference type="GO" id="GO:0006351">
    <property type="term" value="P:DNA-templated transcription"/>
    <property type="evidence" value="ECO:0007669"/>
    <property type="project" value="InterPro"/>
</dbReference>
<organism evidence="5 6">
    <name type="scientific">Staphylotrichum longicolle</name>
    <dbReference type="NCBI Taxonomy" id="669026"/>
    <lineage>
        <taxon>Eukaryota</taxon>
        <taxon>Fungi</taxon>
        <taxon>Dikarya</taxon>
        <taxon>Ascomycota</taxon>
        <taxon>Pezizomycotina</taxon>
        <taxon>Sordariomycetes</taxon>
        <taxon>Sordariomycetidae</taxon>
        <taxon>Sordariales</taxon>
        <taxon>Chaetomiaceae</taxon>
        <taxon>Staphylotrichum</taxon>
    </lineage>
</organism>